<dbReference type="RefSeq" id="XP_055861862.1">
    <property type="nucleotide sequence ID" value="XM_056005887.1"/>
</dbReference>
<feature type="binding site" evidence="7">
    <location>
        <position position="35"/>
    </location>
    <ligand>
        <name>Cu(2+)</name>
        <dbReference type="ChEBI" id="CHEBI:29036"/>
        <label>1</label>
        <note>catalytic</note>
    </ligand>
</feature>
<keyword evidence="5" id="KW-0325">Glycoprotein</keyword>
<evidence type="ECO:0000259" key="9">
    <source>
        <dbReference type="Pfam" id="PF01082"/>
    </source>
</evidence>
<feature type="binding site" evidence="7">
    <location>
        <position position="34"/>
    </location>
    <ligand>
        <name>Cu(2+)</name>
        <dbReference type="ChEBI" id="CHEBI:29036"/>
        <label>1</label>
        <note>catalytic</note>
    </ligand>
</feature>
<keyword evidence="2 7" id="KW-0479">Metal-binding</keyword>
<dbReference type="Proteomes" id="UP001165740">
    <property type="component" value="Chromosome 12"/>
</dbReference>
<dbReference type="InterPro" id="IPR014784">
    <property type="entry name" value="Cu2_ascorb_mOase-like_C"/>
</dbReference>
<dbReference type="InterPro" id="IPR000720">
    <property type="entry name" value="PHM/PAL"/>
</dbReference>
<evidence type="ECO:0000256" key="4">
    <source>
        <dbReference type="ARBA" id="ARBA00023157"/>
    </source>
</evidence>
<dbReference type="PRINTS" id="PR00790">
    <property type="entry name" value="PAMONOXGNASE"/>
</dbReference>
<evidence type="ECO:0000313" key="10">
    <source>
        <dbReference type="Proteomes" id="UP001165740"/>
    </source>
</evidence>
<dbReference type="InterPro" id="IPR036939">
    <property type="entry name" value="Cu2_ascorb_mOase_N_sf"/>
</dbReference>
<dbReference type="EC" id="1.14.17.3" evidence="1"/>
<dbReference type="GO" id="GO:0005576">
    <property type="term" value="C:extracellular region"/>
    <property type="evidence" value="ECO:0007669"/>
    <property type="project" value="TreeGrafter"/>
</dbReference>
<comment type="catalytic activity">
    <reaction evidence="6">
        <text>a [peptide]-C-terminal glycine + 2 L-ascorbate + O2 = a [peptide]-C-terminal (2S)-2-hydroxyglycine + 2 monodehydro-L-ascorbate radical + H2O</text>
        <dbReference type="Rhea" id="RHEA:21452"/>
        <dbReference type="Rhea" id="RHEA-COMP:13486"/>
        <dbReference type="Rhea" id="RHEA-COMP:15321"/>
        <dbReference type="ChEBI" id="CHEBI:15377"/>
        <dbReference type="ChEBI" id="CHEBI:15379"/>
        <dbReference type="ChEBI" id="CHEBI:38290"/>
        <dbReference type="ChEBI" id="CHEBI:59513"/>
        <dbReference type="ChEBI" id="CHEBI:137000"/>
        <dbReference type="ChEBI" id="CHEBI:142768"/>
        <dbReference type="EC" id="1.14.17.3"/>
    </reaction>
</comment>
<accession>A0A9W2YGL4</accession>
<evidence type="ECO:0000256" key="3">
    <source>
        <dbReference type="ARBA" id="ARBA00022729"/>
    </source>
</evidence>
<dbReference type="InterPro" id="IPR008977">
    <property type="entry name" value="PHM/PNGase_F_dom_sf"/>
</dbReference>
<feature type="binding site" evidence="7">
    <location>
        <position position="170"/>
    </location>
    <ligand>
        <name>Cu(2+)</name>
        <dbReference type="ChEBI" id="CHEBI:29036"/>
        <label>1</label>
        <note>catalytic</note>
    </ligand>
</feature>
<evidence type="ECO:0000256" key="6">
    <source>
        <dbReference type="ARBA" id="ARBA00048431"/>
    </source>
</evidence>
<protein>
    <recommendedName>
        <fullName evidence="1">peptidylglycine monooxygenase</fullName>
        <ecNumber evidence="1">1.14.17.3</ecNumber>
    </recommendedName>
</protein>
<feature type="binding site" evidence="7">
    <location>
        <position position="172"/>
    </location>
    <ligand>
        <name>Cu(2+)</name>
        <dbReference type="ChEBI" id="CHEBI:29036"/>
        <label>1</label>
        <note>catalytic</note>
    </ligand>
</feature>
<feature type="domain" description="Copper type II ascorbate-dependent monooxygenase N-terminal" evidence="9">
    <location>
        <begin position="5"/>
        <end position="104"/>
    </location>
</feature>
<dbReference type="PANTHER" id="PTHR10680:SF14">
    <property type="entry name" value="PEPTIDYL-GLYCINE ALPHA-AMIDATING MONOOXYGENASE"/>
    <property type="match status" value="1"/>
</dbReference>
<dbReference type="InterPro" id="IPR000323">
    <property type="entry name" value="Cu2_ascorb_mOase_N"/>
</dbReference>
<organism evidence="10 11">
    <name type="scientific">Biomphalaria glabrata</name>
    <name type="common">Bloodfluke planorb</name>
    <name type="synonym">Freshwater snail</name>
    <dbReference type="NCBI Taxonomy" id="6526"/>
    <lineage>
        <taxon>Eukaryota</taxon>
        <taxon>Metazoa</taxon>
        <taxon>Spiralia</taxon>
        <taxon>Lophotrochozoa</taxon>
        <taxon>Mollusca</taxon>
        <taxon>Gastropoda</taxon>
        <taxon>Heterobranchia</taxon>
        <taxon>Euthyneura</taxon>
        <taxon>Panpulmonata</taxon>
        <taxon>Hygrophila</taxon>
        <taxon>Lymnaeoidea</taxon>
        <taxon>Planorbidae</taxon>
        <taxon>Biomphalaria</taxon>
    </lineage>
</organism>
<keyword evidence="3" id="KW-0732">Signal</keyword>
<name>A0A9W2YGL4_BIOGL</name>
<feature type="disulfide bond" evidence="8">
    <location>
        <begin position="9"/>
        <end position="54"/>
    </location>
</feature>
<dbReference type="OrthoDB" id="10018185at2759"/>
<reference evidence="11" key="1">
    <citation type="submission" date="2025-08" db="UniProtKB">
        <authorList>
            <consortium name="RefSeq"/>
        </authorList>
    </citation>
    <scope>IDENTIFICATION</scope>
</reference>
<sequence>MIGPDAYLCTAYPVEDEEYYIYKFEALANAATAHHMLLYGCDGEPLSTESIWDCPGMCKNGWSTIMFAWAKNAPPTVLHKGVALRVGKNTSIKTIVLQVHYAKIFKDSEPTDHSGLKIYTTFQKPQFVAGIFLLASYWFQIPPQVSSYPVDISCTFQKEKSIFPFAYRTHAHCDSKCMCFAWLVVQCVCLCMK</sequence>
<keyword evidence="7" id="KW-0186">Copper</keyword>
<dbReference type="Gene3D" id="2.60.120.230">
    <property type="match status" value="1"/>
</dbReference>
<evidence type="ECO:0000256" key="2">
    <source>
        <dbReference type="ARBA" id="ARBA00022723"/>
    </source>
</evidence>
<dbReference type="GeneID" id="129922014"/>
<dbReference type="GO" id="GO:0016020">
    <property type="term" value="C:membrane"/>
    <property type="evidence" value="ECO:0007669"/>
    <property type="project" value="InterPro"/>
</dbReference>
<dbReference type="AlphaFoldDB" id="A0A9W2YGL4"/>
<keyword evidence="10" id="KW-1185">Reference proteome</keyword>
<dbReference type="GO" id="GO:0006518">
    <property type="term" value="P:peptide metabolic process"/>
    <property type="evidence" value="ECO:0007669"/>
    <property type="project" value="InterPro"/>
</dbReference>
<feature type="binding site" evidence="7">
    <location>
        <position position="100"/>
    </location>
    <ligand>
        <name>Cu(2+)</name>
        <dbReference type="ChEBI" id="CHEBI:29036"/>
        <label>1</label>
        <note>catalytic</note>
    </ligand>
</feature>
<evidence type="ECO:0000313" key="11">
    <source>
        <dbReference type="RefSeq" id="XP_055861862.1"/>
    </source>
</evidence>
<dbReference type="Pfam" id="PF01082">
    <property type="entry name" value="Cu2_monooxygen"/>
    <property type="match status" value="1"/>
</dbReference>
<evidence type="ECO:0000256" key="1">
    <source>
        <dbReference type="ARBA" id="ARBA00012689"/>
    </source>
</evidence>
<proteinExistence type="predicted"/>
<dbReference type="GO" id="GO:0004504">
    <property type="term" value="F:peptidylglycine monooxygenase activity"/>
    <property type="evidence" value="ECO:0007669"/>
    <property type="project" value="UniProtKB-EC"/>
</dbReference>
<evidence type="ECO:0000256" key="8">
    <source>
        <dbReference type="PIRSR" id="PIRSR600720-3"/>
    </source>
</evidence>
<dbReference type="PANTHER" id="PTHR10680">
    <property type="entry name" value="PEPTIDYL-GLYCINE ALPHA-AMIDATING MONOOXYGENASE"/>
    <property type="match status" value="1"/>
</dbReference>
<dbReference type="SUPFAM" id="SSF49742">
    <property type="entry name" value="PHM/PNGase F"/>
    <property type="match status" value="2"/>
</dbReference>
<gene>
    <name evidence="11" type="primary">LOC129922014</name>
</gene>
<evidence type="ECO:0000256" key="5">
    <source>
        <dbReference type="ARBA" id="ARBA00023180"/>
    </source>
</evidence>
<dbReference type="GO" id="GO:0005507">
    <property type="term" value="F:copper ion binding"/>
    <property type="evidence" value="ECO:0007669"/>
    <property type="project" value="InterPro"/>
</dbReference>
<evidence type="ECO:0000256" key="7">
    <source>
        <dbReference type="PIRSR" id="PIRSR600720-2"/>
    </source>
</evidence>
<keyword evidence="4 8" id="KW-1015">Disulfide bond</keyword>
<dbReference type="Gene3D" id="2.60.120.310">
    <property type="entry name" value="Copper type II, ascorbate-dependent monooxygenase, N-terminal domain"/>
    <property type="match status" value="1"/>
</dbReference>
<comment type="cofactor">
    <cofactor evidence="7">
        <name>Cu(2+)</name>
        <dbReference type="ChEBI" id="CHEBI:29036"/>
    </cofactor>
    <text evidence="7">Binds 2 Cu(2+) ions per subunit.</text>
</comment>